<dbReference type="RefSeq" id="WP_095267354.1">
    <property type="nucleotide sequence ID" value="NZ_NPBY01000073.1"/>
</dbReference>
<protein>
    <recommendedName>
        <fullName evidence="3">Small, acid-soluble spore protein, alpha/beta type</fullName>
    </recommendedName>
</protein>
<dbReference type="OrthoDB" id="9931132at2"/>
<sequence>MNSVVSFPEKKHVDPLANLKQQIQNRFGVSLCEYAGYGNNGKRSPEVQSKIERAMKKETLKMASKLLNTVDH</sequence>
<evidence type="ECO:0000313" key="1">
    <source>
        <dbReference type="EMBL" id="PAD73075.1"/>
    </source>
</evidence>
<reference evidence="1 2" key="1">
    <citation type="submission" date="2017-07" db="EMBL/GenBank/DDBJ databases">
        <title>Isolation and whole genome analysis of endospore-forming bacteria from heroin.</title>
        <authorList>
            <person name="Kalinowski J."/>
            <person name="Ahrens B."/>
            <person name="Al-Dilaimi A."/>
            <person name="Winkler A."/>
            <person name="Wibberg D."/>
            <person name="Schleenbecker U."/>
            <person name="Ruckert C."/>
            <person name="Wolfel R."/>
            <person name="Grass G."/>
        </authorList>
    </citation>
    <scope>NUCLEOTIDE SEQUENCE [LARGE SCALE GENOMIC DNA]</scope>
    <source>
        <strain evidence="1 2">7537-G1</strain>
    </source>
</reference>
<dbReference type="EMBL" id="NPBY01000073">
    <property type="protein sequence ID" value="PAD73075.1"/>
    <property type="molecule type" value="Genomic_DNA"/>
</dbReference>
<evidence type="ECO:0000313" key="2">
    <source>
        <dbReference type="Proteomes" id="UP000215596"/>
    </source>
</evidence>
<proteinExistence type="predicted"/>
<accession>A0A268EIY6</accession>
<gene>
    <name evidence="1" type="ORF">CHH67_21080</name>
</gene>
<evidence type="ECO:0008006" key="3">
    <source>
        <dbReference type="Google" id="ProtNLM"/>
    </source>
</evidence>
<dbReference type="Proteomes" id="UP000215596">
    <property type="component" value="Unassembled WGS sequence"/>
</dbReference>
<dbReference type="AlphaFoldDB" id="A0A268EIY6"/>
<name>A0A268EIY6_9BACL</name>
<comment type="caution">
    <text evidence="1">The sequence shown here is derived from an EMBL/GenBank/DDBJ whole genome shotgun (WGS) entry which is preliminary data.</text>
</comment>
<organism evidence="1 2">
    <name type="scientific">Paenibacillus campinasensis</name>
    <dbReference type="NCBI Taxonomy" id="66347"/>
    <lineage>
        <taxon>Bacteria</taxon>
        <taxon>Bacillati</taxon>
        <taxon>Bacillota</taxon>
        <taxon>Bacilli</taxon>
        <taxon>Bacillales</taxon>
        <taxon>Paenibacillaceae</taxon>
        <taxon>Paenibacillus</taxon>
    </lineage>
</organism>